<protein>
    <submittedName>
        <fullName evidence="1">Uncharacterized protein</fullName>
    </submittedName>
</protein>
<proteinExistence type="predicted"/>
<evidence type="ECO:0000313" key="2">
    <source>
        <dbReference type="Proteomes" id="UP000824204"/>
    </source>
</evidence>
<sequence length="90" mass="9960">MRLKYLRGLLFWEGTLYIDLTGGERLPQELSSFSRLDPAGGASIANVLARLNELRAGFADDVYKTEFVQIVSLAEESGFYGAQGQENEAQ</sequence>
<name>A0A9D2AFG1_9FIRM</name>
<gene>
    <name evidence="1" type="ORF">H9741_05325</name>
</gene>
<reference evidence="1" key="1">
    <citation type="journal article" date="2021" name="PeerJ">
        <title>Extensive microbial diversity within the chicken gut microbiome revealed by metagenomics and culture.</title>
        <authorList>
            <person name="Gilroy R."/>
            <person name="Ravi A."/>
            <person name="Getino M."/>
            <person name="Pursley I."/>
            <person name="Horton D.L."/>
            <person name="Alikhan N.F."/>
            <person name="Baker D."/>
            <person name="Gharbi K."/>
            <person name="Hall N."/>
            <person name="Watson M."/>
            <person name="Adriaenssens E.M."/>
            <person name="Foster-Nyarko E."/>
            <person name="Jarju S."/>
            <person name="Secka A."/>
            <person name="Antonio M."/>
            <person name="Oren A."/>
            <person name="Chaudhuri R.R."/>
            <person name="La Ragione R."/>
            <person name="Hildebrand F."/>
            <person name="Pallen M.J."/>
        </authorList>
    </citation>
    <scope>NUCLEOTIDE SEQUENCE</scope>
    <source>
        <strain evidence="1">811</strain>
    </source>
</reference>
<dbReference type="Proteomes" id="UP000824204">
    <property type="component" value="Unassembled WGS sequence"/>
</dbReference>
<organism evidence="1 2">
    <name type="scientific">Candidatus Borkfalkia faecipullorum</name>
    <dbReference type="NCBI Taxonomy" id="2838510"/>
    <lineage>
        <taxon>Bacteria</taxon>
        <taxon>Bacillati</taxon>
        <taxon>Bacillota</taxon>
        <taxon>Clostridia</taxon>
        <taxon>Christensenellales</taxon>
        <taxon>Christensenellaceae</taxon>
        <taxon>Candidatus Borkfalkia</taxon>
    </lineage>
</organism>
<evidence type="ECO:0000313" key="1">
    <source>
        <dbReference type="EMBL" id="HIX07868.1"/>
    </source>
</evidence>
<comment type="caution">
    <text evidence="1">The sequence shown here is derived from an EMBL/GenBank/DDBJ whole genome shotgun (WGS) entry which is preliminary data.</text>
</comment>
<dbReference type="AlphaFoldDB" id="A0A9D2AFG1"/>
<dbReference type="EMBL" id="DXFX01000070">
    <property type="protein sequence ID" value="HIX07868.1"/>
    <property type="molecule type" value="Genomic_DNA"/>
</dbReference>
<reference evidence="1" key="2">
    <citation type="submission" date="2021-04" db="EMBL/GenBank/DDBJ databases">
        <authorList>
            <person name="Gilroy R."/>
        </authorList>
    </citation>
    <scope>NUCLEOTIDE SEQUENCE</scope>
    <source>
        <strain evidence="1">811</strain>
    </source>
</reference>
<accession>A0A9D2AFG1</accession>